<evidence type="ECO:0000313" key="4">
    <source>
        <dbReference type="Proteomes" id="UP000054911"/>
    </source>
</evidence>
<reference evidence="3" key="1">
    <citation type="submission" date="2016-01" db="EMBL/GenBank/DDBJ databases">
        <authorList>
            <person name="Peeters C."/>
        </authorList>
    </citation>
    <scope>NUCLEOTIDE SEQUENCE [LARGE SCALE GENOMIC DNA]</scope>
    <source>
        <strain evidence="3">LMG 29323</strain>
    </source>
</reference>
<dbReference type="PROSITE" id="PS51318">
    <property type="entry name" value="TAT"/>
    <property type="match status" value="1"/>
</dbReference>
<proteinExistence type="predicted"/>
<sequence>MSFDRTRRQMLRMGAAGLAGWSLPLAFGQRALAAQGGVLTVGIPSNPQTLDPINQPNHDVMAINQLIFENLVGIDAHGQRVPQLARAWTISPDRLTYRFDLERGVTFQNGQPFSSADVKYSFDYVLDPAHKAFRRPFWTVIDSVTAPDANTVVIRLKRPYRPLLDYMSKYMGIFPAGSREQHPGDFFRHAPVGVGTGPGIFVQSRANDFVELRRNPNYWRRGEPQWERVMFRIIPEESSRLASLMSMQTQVISAPPAQLFGQIRRSTGIAGDSRPSPTSPLMLCLNTRKAPFDDPAFRQAVSLVLDRVKICRDLCYGAVKASSMPFAPDSPWYDAASAASLDFDLAKARATLARSKYATDASFDLLYVQPAYLIDTSTTALFMQSQLASIGVRANLRPLDFGQMISQAMVGNHQAVLTGFIAPPEATYLLNALFRPTESLWKATGYDNPAFVDLIDKSYGADEPAGLKALLVKMQQTIAHDAPAVWIGALEVQNLWRSEVKGFEVNTGFSLALGGVSVGRA</sequence>
<evidence type="ECO:0000259" key="2">
    <source>
        <dbReference type="Pfam" id="PF00496"/>
    </source>
</evidence>
<dbReference type="RefSeq" id="WP_061173639.1">
    <property type="nucleotide sequence ID" value="NZ_FCOE02000003.1"/>
</dbReference>
<keyword evidence="4" id="KW-1185">Reference proteome</keyword>
<comment type="caution">
    <text evidence="3">The sequence shown here is derived from an EMBL/GenBank/DDBJ whole genome shotgun (WGS) entry which is preliminary data.</text>
</comment>
<dbReference type="PIRSF" id="PIRSF002741">
    <property type="entry name" value="MppA"/>
    <property type="match status" value="1"/>
</dbReference>
<dbReference type="InterPro" id="IPR030678">
    <property type="entry name" value="Peptide/Ni-bd"/>
</dbReference>
<accession>A0A157ZP23</accession>
<dbReference type="OrthoDB" id="9801799at2"/>
<dbReference type="Proteomes" id="UP000054911">
    <property type="component" value="Unassembled WGS sequence"/>
</dbReference>
<organism evidence="3 4">
    <name type="scientific">Caballeronia pedi</name>
    <dbReference type="NCBI Taxonomy" id="1777141"/>
    <lineage>
        <taxon>Bacteria</taxon>
        <taxon>Pseudomonadati</taxon>
        <taxon>Pseudomonadota</taxon>
        <taxon>Betaproteobacteria</taxon>
        <taxon>Burkholderiales</taxon>
        <taxon>Burkholderiaceae</taxon>
        <taxon>Caballeronia</taxon>
    </lineage>
</organism>
<dbReference type="EMBL" id="FCOE02000003">
    <property type="protein sequence ID" value="SAK47245.1"/>
    <property type="molecule type" value="Genomic_DNA"/>
</dbReference>
<dbReference type="CDD" id="cd00995">
    <property type="entry name" value="PBP2_NikA_DppA_OppA_like"/>
    <property type="match status" value="1"/>
</dbReference>
<gene>
    <name evidence="3" type="ORF">AWB80_01080</name>
</gene>
<evidence type="ECO:0000256" key="1">
    <source>
        <dbReference type="SAM" id="SignalP"/>
    </source>
</evidence>
<evidence type="ECO:0000313" key="3">
    <source>
        <dbReference type="EMBL" id="SAK47245.1"/>
    </source>
</evidence>
<dbReference type="Gene3D" id="3.40.190.10">
    <property type="entry name" value="Periplasmic binding protein-like II"/>
    <property type="match status" value="1"/>
</dbReference>
<protein>
    <submittedName>
        <fullName evidence="3">Extracellular solute-binding protein</fullName>
    </submittedName>
</protein>
<name>A0A157ZP23_9BURK</name>
<dbReference type="GO" id="GO:0043190">
    <property type="term" value="C:ATP-binding cassette (ABC) transporter complex"/>
    <property type="evidence" value="ECO:0007669"/>
    <property type="project" value="InterPro"/>
</dbReference>
<feature type="chain" id="PRO_5007619693" evidence="1">
    <location>
        <begin position="34"/>
        <end position="521"/>
    </location>
</feature>
<dbReference type="SUPFAM" id="SSF53850">
    <property type="entry name" value="Periplasmic binding protein-like II"/>
    <property type="match status" value="1"/>
</dbReference>
<dbReference type="GO" id="GO:0015833">
    <property type="term" value="P:peptide transport"/>
    <property type="evidence" value="ECO:0007669"/>
    <property type="project" value="TreeGrafter"/>
</dbReference>
<dbReference type="Pfam" id="PF00496">
    <property type="entry name" value="SBP_bac_5"/>
    <property type="match status" value="1"/>
</dbReference>
<dbReference type="Gene3D" id="3.10.105.10">
    <property type="entry name" value="Dipeptide-binding Protein, Domain 3"/>
    <property type="match status" value="1"/>
</dbReference>
<dbReference type="GO" id="GO:0030288">
    <property type="term" value="C:outer membrane-bounded periplasmic space"/>
    <property type="evidence" value="ECO:0007669"/>
    <property type="project" value="UniProtKB-ARBA"/>
</dbReference>
<dbReference type="InterPro" id="IPR006311">
    <property type="entry name" value="TAT_signal"/>
</dbReference>
<dbReference type="AlphaFoldDB" id="A0A157ZP23"/>
<dbReference type="PANTHER" id="PTHR30290">
    <property type="entry name" value="PERIPLASMIC BINDING COMPONENT OF ABC TRANSPORTER"/>
    <property type="match status" value="1"/>
</dbReference>
<keyword evidence="1" id="KW-0732">Signal</keyword>
<feature type="signal peptide" evidence="1">
    <location>
        <begin position="1"/>
        <end position="33"/>
    </location>
</feature>
<dbReference type="InterPro" id="IPR000914">
    <property type="entry name" value="SBP_5_dom"/>
</dbReference>
<feature type="domain" description="Solute-binding protein family 5" evidence="2">
    <location>
        <begin position="81"/>
        <end position="437"/>
    </location>
</feature>
<dbReference type="GO" id="GO:1904680">
    <property type="term" value="F:peptide transmembrane transporter activity"/>
    <property type="evidence" value="ECO:0007669"/>
    <property type="project" value="TreeGrafter"/>
</dbReference>
<dbReference type="InterPro" id="IPR039424">
    <property type="entry name" value="SBP_5"/>
</dbReference>
<dbReference type="STRING" id="1777141.AWB80_01080"/>